<organism evidence="2 3">
    <name type="scientific">Cryomyces minteri</name>
    <dbReference type="NCBI Taxonomy" id="331657"/>
    <lineage>
        <taxon>Eukaryota</taxon>
        <taxon>Fungi</taxon>
        <taxon>Dikarya</taxon>
        <taxon>Ascomycota</taxon>
        <taxon>Pezizomycotina</taxon>
        <taxon>Dothideomycetes</taxon>
        <taxon>Dothideomycetes incertae sedis</taxon>
        <taxon>Cryomyces</taxon>
    </lineage>
</organism>
<dbReference type="AlphaFoldDB" id="A0A4U0XQC4"/>
<comment type="caution">
    <text evidence="2">The sequence shown here is derived from an EMBL/GenBank/DDBJ whole genome shotgun (WGS) entry which is preliminary data.</text>
</comment>
<evidence type="ECO:0000313" key="3">
    <source>
        <dbReference type="Proteomes" id="UP000308768"/>
    </source>
</evidence>
<dbReference type="Proteomes" id="UP000308768">
    <property type="component" value="Unassembled WGS sequence"/>
</dbReference>
<evidence type="ECO:0000256" key="1">
    <source>
        <dbReference type="SAM" id="MobiDB-lite"/>
    </source>
</evidence>
<proteinExistence type="predicted"/>
<sequence length="268" mass="29383">MSSIVPVGSASRSKMTGKRRSGATTALALDPKPHALGGVAEQGLTLVDAHGDLILEVEEPPGNEQGREYCEYRVNSNPLRQSSSYFETLLHPDKFGEGASVAAKHDSVRSEYASISDVPVQKLPHIRLTDIGSVSRITTVKHIMADFLRALHGLDLSTASPPLSNLANLAIVADRFDALAYFTQYVRRKKFIKALDGKANNKAGSLSEERMRQRVMIGTMLDYPPWAITYSERLIVRGSVRWKAETPSDIAPALWWDLPSRVEGTSAP</sequence>
<accession>A0A4U0XQC4</accession>
<reference evidence="2 3" key="1">
    <citation type="submission" date="2017-03" db="EMBL/GenBank/DDBJ databases">
        <title>Genomes of endolithic fungi from Antarctica.</title>
        <authorList>
            <person name="Coleine C."/>
            <person name="Masonjones S."/>
            <person name="Stajich J.E."/>
        </authorList>
    </citation>
    <scope>NUCLEOTIDE SEQUENCE [LARGE SCALE GENOMIC DNA]</scope>
    <source>
        <strain evidence="2 3">CCFEE 5187</strain>
    </source>
</reference>
<dbReference type="OrthoDB" id="5398371at2759"/>
<gene>
    <name evidence="2" type="ORF">B0A49_00926</name>
</gene>
<feature type="region of interest" description="Disordered" evidence="1">
    <location>
        <begin position="1"/>
        <end position="26"/>
    </location>
</feature>
<evidence type="ECO:0008006" key="4">
    <source>
        <dbReference type="Google" id="ProtNLM"/>
    </source>
</evidence>
<name>A0A4U0XQC4_9PEZI</name>
<keyword evidence="3" id="KW-1185">Reference proteome</keyword>
<protein>
    <recommendedName>
        <fullName evidence="4">BTB domain-containing protein</fullName>
    </recommendedName>
</protein>
<evidence type="ECO:0000313" key="2">
    <source>
        <dbReference type="EMBL" id="TKA77798.1"/>
    </source>
</evidence>
<dbReference type="EMBL" id="NAJN01000171">
    <property type="protein sequence ID" value="TKA77798.1"/>
    <property type="molecule type" value="Genomic_DNA"/>
</dbReference>